<feature type="transmembrane region" description="Helical" evidence="1">
    <location>
        <begin position="741"/>
        <end position="768"/>
    </location>
</feature>
<dbReference type="InterPro" id="IPR057481">
    <property type="entry name" value="Decapeptide"/>
</dbReference>
<feature type="transmembrane region" description="Helical" evidence="1">
    <location>
        <begin position="847"/>
        <end position="870"/>
    </location>
</feature>
<dbReference type="Pfam" id="PF25296">
    <property type="entry name" value="Decapeptide"/>
    <property type="match status" value="1"/>
</dbReference>
<feature type="transmembrane region" description="Helical" evidence="1">
    <location>
        <begin position="702"/>
        <end position="721"/>
    </location>
</feature>
<protein>
    <submittedName>
        <fullName evidence="2">Uncharacterized protein</fullName>
    </submittedName>
</protein>
<dbReference type="AlphaFoldDB" id="A0A812R9F3"/>
<feature type="non-terminal residue" evidence="2">
    <location>
        <position position="1"/>
    </location>
</feature>
<evidence type="ECO:0000313" key="3">
    <source>
        <dbReference type="Proteomes" id="UP000604046"/>
    </source>
</evidence>
<organism evidence="2 3">
    <name type="scientific">Symbiodinium natans</name>
    <dbReference type="NCBI Taxonomy" id="878477"/>
    <lineage>
        <taxon>Eukaryota</taxon>
        <taxon>Sar</taxon>
        <taxon>Alveolata</taxon>
        <taxon>Dinophyceae</taxon>
        <taxon>Suessiales</taxon>
        <taxon>Symbiodiniaceae</taxon>
        <taxon>Symbiodinium</taxon>
    </lineage>
</organism>
<feature type="transmembrane region" description="Helical" evidence="1">
    <location>
        <begin position="218"/>
        <end position="243"/>
    </location>
</feature>
<feature type="transmembrane region" description="Helical" evidence="1">
    <location>
        <begin position="6"/>
        <end position="22"/>
    </location>
</feature>
<sequence>MPFGWPPVLNVVGILYWLLGMLKAQAWRRCHASVSCYLKDFPPVLAEHPGRLLPALSEIGVEESRVRLNYWGGAILTSPVIMAILCETTRLMFFSAKLALFGKPVPEPKDIGTVSTDKLHPFQNNPWIVVGMVLYHAACAGMVACAIPNGWISSHHGGQYAWELWALWQQLCLWTLFAQTLARCVMLDASALSLCTVKAVLLYTAPGVSEITDTMKDWVVTGVFCTLPGSTWGLVLAIALVLLDGLLQHYHIGFNFRVTGSIVVNPPLVPLFVLWVVLVPLFSVVRVPTALLTDGWLLAVVSAYVIIFSYVRVSLYAEPAREIKKSYYAVLCLPPPKTSSEEGCCAWAARQAITLWEDLLSSSRLIIAWVEDIPQGLLGMMFITTYTLPKEGVASLGFAGVSALISICKGVLIPYFQDGMFERRRQGVQKEFEMWETSDEAKPAALARFLGCTASPTDAGFIDRDNARGMLQSHLINYSEQVLQKFGVHDREIFAPIKLDRDAWVQTVLFKEDLGLDALKHLYKIHLERGAGEAALIASGYGREAGLTASRCKEKKYTCMQCRNSGYSAAHCKEAGYSCAECKNAGYSCRECVQAGYMEQECRLAGFDERELQFVLGREKPDNGEADNRLCNLTLVLEKLSQLLGLDSEDKYTVAAWNRVGCASGWGIPREVQYMMYEKRAGESDKLTRLNFFDVAGPAVRYLWGATALWLIYLVLLPFLLAGQSQCTGEGEMMAAYPPWIWTSVILLVLVLAVIQMRCLMYTIVPVVQWLGSLQLSSFIRRPSFRTWLLYNMAMSLVAWVDMFAQALFFGAGLRAFKCEGWSRLNSAWQSVRGQSMLPWTMASTNLAFVIMLPWLMLVAQFLFFALSVLPVKACATDFQCRSEIHGYDTCSSLCGRRRIWHADALESLARVNRMALLNAGNLEMELEKSRSVLIMQDKNSARAGFVVKLKLRELLWRALVFTVCQNCTRLEVQTLLFALARLAKGDGDLWQDLLALALSHLGSLYELSCVLADLTK</sequence>
<feature type="transmembrane region" description="Helical" evidence="1">
    <location>
        <begin position="127"/>
        <end position="152"/>
    </location>
</feature>
<feature type="transmembrane region" description="Helical" evidence="1">
    <location>
        <begin position="789"/>
        <end position="814"/>
    </location>
</feature>
<reference evidence="2" key="1">
    <citation type="submission" date="2021-02" db="EMBL/GenBank/DDBJ databases">
        <authorList>
            <person name="Dougan E. K."/>
            <person name="Rhodes N."/>
            <person name="Thang M."/>
            <person name="Chan C."/>
        </authorList>
    </citation>
    <scope>NUCLEOTIDE SEQUENCE</scope>
</reference>
<dbReference type="Proteomes" id="UP000604046">
    <property type="component" value="Unassembled WGS sequence"/>
</dbReference>
<dbReference type="EMBL" id="CAJNDS010002319">
    <property type="protein sequence ID" value="CAE7429439.1"/>
    <property type="molecule type" value="Genomic_DNA"/>
</dbReference>
<accession>A0A812R9F3</accession>
<keyword evidence="3" id="KW-1185">Reference proteome</keyword>
<proteinExistence type="predicted"/>
<comment type="caution">
    <text evidence="2">The sequence shown here is derived from an EMBL/GenBank/DDBJ whole genome shotgun (WGS) entry which is preliminary data.</text>
</comment>
<evidence type="ECO:0000313" key="2">
    <source>
        <dbReference type="EMBL" id="CAE7429439.1"/>
    </source>
</evidence>
<keyword evidence="1" id="KW-0812">Transmembrane</keyword>
<feature type="transmembrane region" description="Helical" evidence="1">
    <location>
        <begin position="394"/>
        <end position="416"/>
    </location>
</feature>
<feature type="transmembrane region" description="Helical" evidence="1">
    <location>
        <begin position="263"/>
        <end position="283"/>
    </location>
</feature>
<evidence type="ECO:0000256" key="1">
    <source>
        <dbReference type="SAM" id="Phobius"/>
    </source>
</evidence>
<name>A0A812R9F3_9DINO</name>
<gene>
    <name evidence="2" type="ORF">SNAT2548_LOCUS23342</name>
</gene>
<keyword evidence="1" id="KW-0472">Membrane</keyword>
<keyword evidence="1" id="KW-1133">Transmembrane helix</keyword>
<feature type="transmembrane region" description="Helical" evidence="1">
    <location>
        <begin position="295"/>
        <end position="315"/>
    </location>
</feature>